<dbReference type="Gene3D" id="3.30.70.580">
    <property type="entry name" value="Pseudouridine synthase I, catalytic domain, N-terminal subdomain"/>
    <property type="match status" value="1"/>
</dbReference>
<evidence type="ECO:0008006" key="8">
    <source>
        <dbReference type="Google" id="ProtNLM"/>
    </source>
</evidence>
<dbReference type="InterPro" id="IPR020094">
    <property type="entry name" value="TruA/RsuA/RluB/E/F_N"/>
</dbReference>
<evidence type="ECO:0000256" key="1">
    <source>
        <dbReference type="ARBA" id="ARBA00009375"/>
    </source>
</evidence>
<feature type="region of interest" description="Disordered" evidence="5">
    <location>
        <begin position="27"/>
        <end position="75"/>
    </location>
</feature>
<dbReference type="GO" id="GO:0005634">
    <property type="term" value="C:nucleus"/>
    <property type="evidence" value="ECO:0007669"/>
    <property type="project" value="TreeGrafter"/>
</dbReference>
<reference evidence="6" key="1">
    <citation type="submission" date="2021-02" db="EMBL/GenBank/DDBJ databases">
        <authorList>
            <person name="Nowell W R."/>
        </authorList>
    </citation>
    <scope>NUCLEOTIDE SEQUENCE</scope>
</reference>
<evidence type="ECO:0000256" key="5">
    <source>
        <dbReference type="SAM" id="MobiDB-lite"/>
    </source>
</evidence>
<dbReference type="FunFam" id="3.30.70.580:FF:000002">
    <property type="entry name" value="tRNA pseudouridine synthase"/>
    <property type="match status" value="1"/>
</dbReference>
<comment type="catalytic activity">
    <reaction evidence="4">
        <text>a uridine in tRNA = a pseudouridine in tRNA</text>
        <dbReference type="Rhea" id="RHEA:54572"/>
        <dbReference type="Rhea" id="RHEA-COMP:13339"/>
        <dbReference type="Rhea" id="RHEA-COMP:13934"/>
        <dbReference type="ChEBI" id="CHEBI:65314"/>
        <dbReference type="ChEBI" id="CHEBI:65315"/>
    </reaction>
</comment>
<dbReference type="GO" id="GO:0031119">
    <property type="term" value="P:tRNA pseudouridine synthesis"/>
    <property type="evidence" value="ECO:0007669"/>
    <property type="project" value="TreeGrafter"/>
</dbReference>
<dbReference type="Proteomes" id="UP000663823">
    <property type="component" value="Unassembled WGS sequence"/>
</dbReference>
<dbReference type="AlphaFoldDB" id="A0A819D6V6"/>
<proteinExistence type="inferred from homology"/>
<dbReference type="InterPro" id="IPR001406">
    <property type="entry name" value="PsdUridine_synth_TruA"/>
</dbReference>
<dbReference type="EMBL" id="CAJOAX010002989">
    <property type="protein sequence ID" value="CAF3830502.1"/>
    <property type="molecule type" value="Genomic_DNA"/>
</dbReference>
<gene>
    <name evidence="6" type="ORF">OTI717_LOCUS19960</name>
</gene>
<keyword evidence="2" id="KW-0819">tRNA processing</keyword>
<dbReference type="PANTHER" id="PTHR11142:SF4">
    <property type="entry name" value="PSEUDOURIDYLATE SYNTHASE 1 HOMOLOG"/>
    <property type="match status" value="1"/>
</dbReference>
<dbReference type="GO" id="GO:0003723">
    <property type="term" value="F:RNA binding"/>
    <property type="evidence" value="ECO:0007669"/>
    <property type="project" value="InterPro"/>
</dbReference>
<dbReference type="InterPro" id="IPR020103">
    <property type="entry name" value="PsdUridine_synth_cat_dom_sf"/>
</dbReference>
<feature type="compositionally biased region" description="Low complexity" evidence="5">
    <location>
        <begin position="60"/>
        <end position="73"/>
    </location>
</feature>
<feature type="non-terminal residue" evidence="6">
    <location>
        <position position="1"/>
    </location>
</feature>
<evidence type="ECO:0000256" key="4">
    <source>
        <dbReference type="ARBA" id="ARBA00036943"/>
    </source>
</evidence>
<comment type="similarity">
    <text evidence="1">Belongs to the tRNA pseudouridine synthase TruA family.</text>
</comment>
<organism evidence="6 7">
    <name type="scientific">Rotaria sordida</name>
    <dbReference type="NCBI Taxonomy" id="392033"/>
    <lineage>
        <taxon>Eukaryota</taxon>
        <taxon>Metazoa</taxon>
        <taxon>Spiralia</taxon>
        <taxon>Gnathifera</taxon>
        <taxon>Rotifera</taxon>
        <taxon>Eurotatoria</taxon>
        <taxon>Bdelloidea</taxon>
        <taxon>Philodinida</taxon>
        <taxon>Philodinidae</taxon>
        <taxon>Rotaria</taxon>
    </lineage>
</organism>
<evidence type="ECO:0000313" key="6">
    <source>
        <dbReference type="EMBL" id="CAF3830502.1"/>
    </source>
</evidence>
<name>A0A819D6V6_9BILA</name>
<accession>A0A819D6V6</accession>
<feature type="compositionally biased region" description="Basic and acidic residues" evidence="5">
    <location>
        <begin position="45"/>
        <end position="54"/>
    </location>
</feature>
<dbReference type="GO" id="GO:0009982">
    <property type="term" value="F:pseudouridine synthase activity"/>
    <property type="evidence" value="ECO:0007669"/>
    <property type="project" value="InterPro"/>
</dbReference>
<evidence type="ECO:0000256" key="3">
    <source>
        <dbReference type="ARBA" id="ARBA00023235"/>
    </source>
</evidence>
<evidence type="ECO:0000313" key="7">
    <source>
        <dbReference type="Proteomes" id="UP000663823"/>
    </source>
</evidence>
<sequence length="179" mass="19847">MLSPTRSSAQTILKAVVTTASTVIQESTRTITEQKEESNDADDSEPSKKKFKDDTEVEVETSVTTQTTTTTTQIRPRPLKKRKVCVSFGYCGAGYFGLQRNAKDKVHRTIEDELVEALVKVDAIPQAHADDMSKMAFQRAARTDKGVSAVANLVSLKLSPLENLTELVNEQLPKQIRMF</sequence>
<dbReference type="GO" id="GO:1990481">
    <property type="term" value="P:mRNA pseudouridine synthesis"/>
    <property type="evidence" value="ECO:0007669"/>
    <property type="project" value="TreeGrafter"/>
</dbReference>
<evidence type="ECO:0000256" key="2">
    <source>
        <dbReference type="ARBA" id="ARBA00022694"/>
    </source>
</evidence>
<protein>
    <recommendedName>
        <fullName evidence="8">tRNA pseudouridine synthase</fullName>
    </recommendedName>
</protein>
<dbReference type="PANTHER" id="PTHR11142">
    <property type="entry name" value="PSEUDOURIDYLATE SYNTHASE"/>
    <property type="match status" value="1"/>
</dbReference>
<keyword evidence="3" id="KW-0413">Isomerase</keyword>
<comment type="caution">
    <text evidence="6">The sequence shown here is derived from an EMBL/GenBank/DDBJ whole genome shotgun (WGS) entry which is preliminary data.</text>
</comment>
<dbReference type="SUPFAM" id="SSF55120">
    <property type="entry name" value="Pseudouridine synthase"/>
    <property type="match status" value="1"/>
</dbReference>